<gene>
    <name evidence="2" type="ORF">HK439_20760</name>
</gene>
<protein>
    <submittedName>
        <fullName evidence="2">Alpha/beta hydrolase</fullName>
    </submittedName>
</protein>
<organism evidence="2 3">
    <name type="scientific">Roseibium aggregatum</name>
    <dbReference type="NCBI Taxonomy" id="187304"/>
    <lineage>
        <taxon>Bacteria</taxon>
        <taxon>Pseudomonadati</taxon>
        <taxon>Pseudomonadota</taxon>
        <taxon>Alphaproteobacteria</taxon>
        <taxon>Hyphomicrobiales</taxon>
        <taxon>Stappiaceae</taxon>
        <taxon>Roseibium</taxon>
    </lineage>
</organism>
<dbReference type="Proteomes" id="UP000598467">
    <property type="component" value="Unassembled WGS sequence"/>
</dbReference>
<proteinExistence type="predicted"/>
<evidence type="ECO:0000313" key="3">
    <source>
        <dbReference type="Proteomes" id="UP000598467"/>
    </source>
</evidence>
<evidence type="ECO:0000313" key="2">
    <source>
        <dbReference type="EMBL" id="MBD1548703.1"/>
    </source>
</evidence>
<name>A0A926P349_9HYPH</name>
<accession>A0A926P349</accession>
<feature type="domain" description="AB hydrolase-1" evidence="1">
    <location>
        <begin position="8"/>
        <end position="277"/>
    </location>
</feature>
<dbReference type="AlphaFoldDB" id="A0A926P349"/>
<evidence type="ECO:0000259" key="1">
    <source>
        <dbReference type="Pfam" id="PF12697"/>
    </source>
</evidence>
<dbReference type="Gene3D" id="3.40.50.1820">
    <property type="entry name" value="alpha/beta hydrolase"/>
    <property type="match status" value="1"/>
</dbReference>
<dbReference type="RefSeq" id="WP_190293394.1">
    <property type="nucleotide sequence ID" value="NZ_JABFCZ010000025.1"/>
</dbReference>
<dbReference type="InterPro" id="IPR052897">
    <property type="entry name" value="Sec-Metab_Biosynth_Hydrolase"/>
</dbReference>
<dbReference type="GO" id="GO:0016787">
    <property type="term" value="F:hydrolase activity"/>
    <property type="evidence" value="ECO:0007669"/>
    <property type="project" value="UniProtKB-KW"/>
</dbReference>
<reference evidence="2" key="1">
    <citation type="submission" date="2020-05" db="EMBL/GenBank/DDBJ databases">
        <title>Identification of trans-AT polyketide cluster in two marine bacteria, producers of a novel glutaramide-containing polyketide sesbanimide D and analogs.</title>
        <authorList>
            <person name="Kacar D."/>
            <person name="Rodriguez P."/>
            <person name="Canedo L."/>
            <person name="Gonzalez E."/>
            <person name="Galan B."/>
            <person name="De La Calle F."/>
            <person name="Garcia J.L."/>
        </authorList>
    </citation>
    <scope>NUCLEOTIDE SEQUENCE</scope>
    <source>
        <strain evidence="2">PHM038</strain>
    </source>
</reference>
<dbReference type="EMBL" id="JABFCZ010000025">
    <property type="protein sequence ID" value="MBD1548703.1"/>
    <property type="molecule type" value="Genomic_DNA"/>
</dbReference>
<sequence>MAEQSTGIVFIHGAWHNHETWDYVLPFLKARGIVTTVFDMPGAGVNAKLPASFLKRPLDKQAFATEPSPNAGVTQDERTEFVVGQVRETAEKCGGKVVIAGHSLGGATVSHVVERVPELISAAVYISAFLLPPGMPPVAMIRDEVMADALVPGLFAADPATIGAMRVDFLSEDPDYRARVREAYAGDVGEDMFNKAIAHFHCDEPAQVTIVPSPVTKERFGTVPRHYIHCTEDRAVTPAGQKKMIALMDAAMGNKTTVHVMATSHSPFDADPQGLARILGDIALG</sequence>
<dbReference type="Pfam" id="PF12697">
    <property type="entry name" value="Abhydrolase_6"/>
    <property type="match status" value="1"/>
</dbReference>
<dbReference type="InterPro" id="IPR000073">
    <property type="entry name" value="AB_hydrolase_1"/>
</dbReference>
<dbReference type="PANTHER" id="PTHR37017:SF11">
    <property type="entry name" value="ESTERASE_LIPASE_THIOESTERASE DOMAIN-CONTAINING PROTEIN"/>
    <property type="match status" value="1"/>
</dbReference>
<keyword evidence="2" id="KW-0378">Hydrolase</keyword>
<comment type="caution">
    <text evidence="2">The sequence shown here is derived from an EMBL/GenBank/DDBJ whole genome shotgun (WGS) entry which is preliminary data.</text>
</comment>
<dbReference type="InterPro" id="IPR029058">
    <property type="entry name" value="AB_hydrolase_fold"/>
</dbReference>
<dbReference type="SUPFAM" id="SSF53474">
    <property type="entry name" value="alpha/beta-Hydrolases"/>
    <property type="match status" value="1"/>
</dbReference>
<dbReference type="PANTHER" id="PTHR37017">
    <property type="entry name" value="AB HYDROLASE-1 DOMAIN-CONTAINING PROTEIN-RELATED"/>
    <property type="match status" value="1"/>
</dbReference>